<feature type="region of interest" description="Disordered" evidence="1">
    <location>
        <begin position="1"/>
        <end position="33"/>
    </location>
</feature>
<dbReference type="InterPro" id="IPR043519">
    <property type="entry name" value="NT_sf"/>
</dbReference>
<dbReference type="EMBL" id="GG657754">
    <property type="protein sequence ID" value="EFL27901.1"/>
    <property type="molecule type" value="Genomic_DNA"/>
</dbReference>
<dbReference type="AlphaFoldDB" id="D9WMN5"/>
<dbReference type="SUPFAM" id="SSF81301">
    <property type="entry name" value="Nucleotidyltransferase"/>
    <property type="match status" value="1"/>
</dbReference>
<organism evidence="2 3">
    <name type="scientific">Streptomyces himastatinicus ATCC 53653</name>
    <dbReference type="NCBI Taxonomy" id="457427"/>
    <lineage>
        <taxon>Bacteria</taxon>
        <taxon>Bacillati</taxon>
        <taxon>Actinomycetota</taxon>
        <taxon>Actinomycetes</taxon>
        <taxon>Kitasatosporales</taxon>
        <taxon>Streptomycetaceae</taxon>
        <taxon>Streptomyces</taxon>
        <taxon>Streptomyces violaceusniger group</taxon>
    </lineage>
</organism>
<proteinExistence type="predicted"/>
<keyword evidence="3" id="KW-1185">Reference proteome</keyword>
<name>D9WMN5_9ACTN</name>
<reference evidence="2 3" key="1">
    <citation type="submission" date="2009-02" db="EMBL/GenBank/DDBJ databases">
        <title>Annotation of Streptomyces hygroscopicus strain ATCC 53653.</title>
        <authorList>
            <consortium name="The Broad Institute Genome Sequencing Platform"/>
            <consortium name="Broad Institute Microbial Sequencing Center"/>
            <person name="Fischbach M."/>
            <person name="Godfrey P."/>
            <person name="Ward D."/>
            <person name="Young S."/>
            <person name="Zeng Q."/>
            <person name="Koehrsen M."/>
            <person name="Alvarado L."/>
            <person name="Berlin A.M."/>
            <person name="Bochicchio J."/>
            <person name="Borenstein D."/>
            <person name="Chapman S.B."/>
            <person name="Chen Z."/>
            <person name="Engels R."/>
            <person name="Freedman E."/>
            <person name="Gellesch M."/>
            <person name="Goldberg J."/>
            <person name="Griggs A."/>
            <person name="Gujja S."/>
            <person name="Heilman E.R."/>
            <person name="Heiman D.I."/>
            <person name="Hepburn T.A."/>
            <person name="Howarth C."/>
            <person name="Jen D."/>
            <person name="Larson L."/>
            <person name="Lewis B."/>
            <person name="Mehta T."/>
            <person name="Park D."/>
            <person name="Pearson M."/>
            <person name="Richards J."/>
            <person name="Roberts A."/>
            <person name="Saif S."/>
            <person name="Shea T.D."/>
            <person name="Shenoy N."/>
            <person name="Sisk P."/>
            <person name="Stolte C."/>
            <person name="Sykes S.N."/>
            <person name="Thomson T."/>
            <person name="Walk T."/>
            <person name="White J."/>
            <person name="Yandava C."/>
            <person name="Straight P."/>
            <person name="Clardy J."/>
            <person name="Hung D."/>
            <person name="Kolter R."/>
            <person name="Mekalanos J."/>
            <person name="Walker S."/>
            <person name="Walsh C.T."/>
            <person name="Wieland-Brown L.C."/>
            <person name="Haas B."/>
            <person name="Nusbaum C."/>
            <person name="Birren B."/>
        </authorList>
    </citation>
    <scope>NUCLEOTIDE SEQUENCE [LARGE SCALE GENOMIC DNA]</scope>
    <source>
        <strain evidence="2 3">ATCC 53653</strain>
    </source>
</reference>
<gene>
    <name evidence="2" type="ORF">SSOG_07615</name>
</gene>
<evidence type="ECO:0000313" key="2">
    <source>
        <dbReference type="EMBL" id="EFL27901.1"/>
    </source>
</evidence>
<dbReference type="HOGENOM" id="CLU_070082_1_0_11"/>
<evidence type="ECO:0000313" key="3">
    <source>
        <dbReference type="Proteomes" id="UP000003963"/>
    </source>
</evidence>
<dbReference type="Proteomes" id="UP000003963">
    <property type="component" value="Unassembled WGS sequence"/>
</dbReference>
<accession>D9WMN5</accession>
<evidence type="ECO:0000256" key="1">
    <source>
        <dbReference type="SAM" id="MobiDB-lite"/>
    </source>
</evidence>
<dbReference type="CDD" id="cd05403">
    <property type="entry name" value="NT_KNTase_like"/>
    <property type="match status" value="1"/>
</dbReference>
<dbReference type="STRING" id="457427.SSOG_07615"/>
<protein>
    <recommendedName>
        <fullName evidence="4">Nucleotidyltransferase</fullName>
    </recommendedName>
</protein>
<evidence type="ECO:0008006" key="4">
    <source>
        <dbReference type="Google" id="ProtNLM"/>
    </source>
</evidence>
<sequence>MSGRGDSAVAEIRSAAHSGTRHSGPMSERGLDHDGTIAREGALDRVPTAFVPVVDAARAHITGTFGGTRLHSAYLYGSIPRGTATPGVSDLDLQLALHDEPTEADRADVTAIETALDRAFPQINGAGILVSSARFLLSGIERHDAGFFIACLCTPLLGPDLAEQLPRYRPTSLLARETNGDFARLLPHWRAKAAEAATDAERRSFGRRVGRRTVRTGFTLVMPRWGGWTSDLDQSAELFGRYYPERAEQMRAAASMGRTPSPDPAVLGMLIDDLGPWLAAEYTAVHGERAPRP</sequence>